<accession>A0AAV4AZV7</accession>
<protein>
    <submittedName>
        <fullName evidence="1">Protein disulfide-isomerase a6</fullName>
    </submittedName>
</protein>
<organism evidence="1 2">
    <name type="scientific">Plakobranchus ocellatus</name>
    <dbReference type="NCBI Taxonomy" id="259542"/>
    <lineage>
        <taxon>Eukaryota</taxon>
        <taxon>Metazoa</taxon>
        <taxon>Spiralia</taxon>
        <taxon>Lophotrochozoa</taxon>
        <taxon>Mollusca</taxon>
        <taxon>Gastropoda</taxon>
        <taxon>Heterobranchia</taxon>
        <taxon>Euthyneura</taxon>
        <taxon>Panpulmonata</taxon>
        <taxon>Sacoglossa</taxon>
        <taxon>Placobranchoidea</taxon>
        <taxon>Plakobranchidae</taxon>
        <taxon>Plakobranchus</taxon>
    </lineage>
</organism>
<dbReference type="EMBL" id="BLXT01004434">
    <property type="protein sequence ID" value="GFO12567.1"/>
    <property type="molecule type" value="Genomic_DNA"/>
</dbReference>
<name>A0AAV4AZV7_9GAST</name>
<sequence>MLLHKLRWNNLTHRFCRDLSYGKGSTAPLKNAKLPGIQKVEPWDGKDGELVVEEDIDLSDVELDDIDSKDEL</sequence>
<dbReference type="Proteomes" id="UP000735302">
    <property type="component" value="Unassembled WGS sequence"/>
</dbReference>
<gene>
    <name evidence="1" type="ORF">PoB_003907200</name>
</gene>
<reference evidence="1 2" key="1">
    <citation type="journal article" date="2021" name="Elife">
        <title>Chloroplast acquisition without the gene transfer in kleptoplastic sea slugs, Plakobranchus ocellatus.</title>
        <authorList>
            <person name="Maeda T."/>
            <person name="Takahashi S."/>
            <person name="Yoshida T."/>
            <person name="Shimamura S."/>
            <person name="Takaki Y."/>
            <person name="Nagai Y."/>
            <person name="Toyoda A."/>
            <person name="Suzuki Y."/>
            <person name="Arimoto A."/>
            <person name="Ishii H."/>
            <person name="Satoh N."/>
            <person name="Nishiyama T."/>
            <person name="Hasebe M."/>
            <person name="Maruyama T."/>
            <person name="Minagawa J."/>
            <person name="Obokata J."/>
            <person name="Shigenobu S."/>
        </authorList>
    </citation>
    <scope>NUCLEOTIDE SEQUENCE [LARGE SCALE GENOMIC DNA]</scope>
</reference>
<evidence type="ECO:0000313" key="1">
    <source>
        <dbReference type="EMBL" id="GFO12567.1"/>
    </source>
</evidence>
<evidence type="ECO:0000313" key="2">
    <source>
        <dbReference type="Proteomes" id="UP000735302"/>
    </source>
</evidence>
<keyword evidence="2" id="KW-1185">Reference proteome</keyword>
<dbReference type="AlphaFoldDB" id="A0AAV4AZV7"/>
<comment type="caution">
    <text evidence="1">The sequence shown here is derived from an EMBL/GenBank/DDBJ whole genome shotgun (WGS) entry which is preliminary data.</text>
</comment>
<proteinExistence type="predicted"/>